<evidence type="ECO:0000256" key="5">
    <source>
        <dbReference type="ARBA" id="ARBA00022785"/>
    </source>
</evidence>
<comment type="caution">
    <text evidence="10">The sequence shown here is derived from an EMBL/GenBank/DDBJ whole genome shotgun (WGS) entry which is preliminary data.</text>
</comment>
<keyword evidence="2" id="KW-0963">Cytoplasm</keyword>
<dbReference type="HOGENOM" id="CLU_030790_2_1_9"/>
<reference evidence="10" key="1">
    <citation type="submission" date="2013-03" db="EMBL/GenBank/DDBJ databases">
        <title>Draft genome sequence of the hydrogen-ethanol-producing anaerobic alkalithermophilic Caloramator celere.</title>
        <authorList>
            <person name="Ciranna A."/>
            <person name="Larjo A."/>
            <person name="Kivisto A."/>
            <person name="Santala V."/>
            <person name="Roos C."/>
            <person name="Karp M."/>
        </authorList>
    </citation>
    <scope>NUCLEOTIDE SEQUENCE [LARGE SCALE GENOMIC DNA]</scope>
    <source>
        <strain evidence="10">DSM 8682</strain>
    </source>
</reference>
<evidence type="ECO:0000256" key="8">
    <source>
        <dbReference type="ARBA" id="ARBA00023014"/>
    </source>
</evidence>
<protein>
    <submittedName>
        <fullName evidence="10">Epoxyqueuosine (OQ) reductase QueG</fullName>
    </submittedName>
</protein>
<evidence type="ECO:0000256" key="7">
    <source>
        <dbReference type="ARBA" id="ARBA00023004"/>
    </source>
</evidence>
<feature type="domain" description="4Fe-4S ferredoxin-type" evidence="9">
    <location>
        <begin position="168"/>
        <end position="197"/>
    </location>
</feature>
<dbReference type="PROSITE" id="PS51379">
    <property type="entry name" value="4FE4S_FER_2"/>
    <property type="match status" value="1"/>
</dbReference>
<evidence type="ECO:0000256" key="4">
    <source>
        <dbReference type="ARBA" id="ARBA00022723"/>
    </source>
</evidence>
<dbReference type="GO" id="GO:0008616">
    <property type="term" value="P:tRNA queuosine(34) biosynthetic process"/>
    <property type="evidence" value="ECO:0007669"/>
    <property type="project" value="UniProtKB-KW"/>
</dbReference>
<dbReference type="Gene3D" id="3.30.70.20">
    <property type="match status" value="1"/>
</dbReference>
<sequence>MSIKEEIIDFARSIGIEYIGFCSANFSNDFINRLSHNLKMKYNCEFQINDIEKRINIKDYMEDAKTFISIALPYKTIEIDKSKPYFSKASLGKDYHIVLKQKLKLIEEFLQNNYNAKTISFVDTGPFHDREIAYMCGIGFYGKNSTIITEKYGSFVFLGEILTDLYIEPSTPKKSLCGSCTICIKSCPMGAIEEEYFINSNKCLSYITQKKGDLTAIEQEKMGLRIYGCDTCQDVCPFNIKAQKSNILDFLPEEWNININEEDFLKMSNSQFNKTFRSTSSGWRGKKILQRNLIIAMGNSKNKKYTSLLKNISMDNSFEGYIKNSLKKLEGEE</sequence>
<dbReference type="NCBIfam" id="TIGR00276">
    <property type="entry name" value="tRNA epoxyqueuosine(34) reductase QueG"/>
    <property type="match status" value="1"/>
</dbReference>
<dbReference type="InterPro" id="IPR004453">
    <property type="entry name" value="QueG"/>
</dbReference>
<keyword evidence="1" id="KW-0004">4Fe-4S</keyword>
<evidence type="ECO:0000313" key="11">
    <source>
        <dbReference type="Proteomes" id="UP000014923"/>
    </source>
</evidence>
<dbReference type="PANTHER" id="PTHR30002:SF4">
    <property type="entry name" value="EPOXYQUEUOSINE REDUCTASE"/>
    <property type="match status" value="1"/>
</dbReference>
<dbReference type="RefSeq" id="WP_018660874.1">
    <property type="nucleotide sequence ID" value="NZ_HF952018.1"/>
</dbReference>
<dbReference type="SUPFAM" id="SSF54862">
    <property type="entry name" value="4Fe-4S ferredoxins"/>
    <property type="match status" value="1"/>
</dbReference>
<dbReference type="Pfam" id="PF13484">
    <property type="entry name" value="Fer4_16"/>
    <property type="match status" value="1"/>
</dbReference>
<dbReference type="InterPro" id="IPR013542">
    <property type="entry name" value="QueG_DUF1730"/>
</dbReference>
<dbReference type="eggNOG" id="COG1600">
    <property type="taxonomic scope" value="Bacteria"/>
</dbReference>
<keyword evidence="11" id="KW-1185">Reference proteome</keyword>
<keyword evidence="3" id="KW-0819">tRNA processing</keyword>
<evidence type="ECO:0000256" key="1">
    <source>
        <dbReference type="ARBA" id="ARBA00022485"/>
    </source>
</evidence>
<dbReference type="Pfam" id="PF08331">
    <property type="entry name" value="QueG_DUF1730"/>
    <property type="match status" value="1"/>
</dbReference>
<name>R7RQH4_9CLOT</name>
<keyword evidence="8" id="KW-0411">Iron-sulfur</keyword>
<keyword evidence="5" id="KW-0671">Queuosine biosynthesis</keyword>
<evidence type="ECO:0000256" key="3">
    <source>
        <dbReference type="ARBA" id="ARBA00022694"/>
    </source>
</evidence>
<dbReference type="InterPro" id="IPR017900">
    <property type="entry name" value="4Fe4S_Fe_S_CS"/>
</dbReference>
<dbReference type="PROSITE" id="PS00198">
    <property type="entry name" value="4FE4S_FER_1"/>
    <property type="match status" value="1"/>
</dbReference>
<dbReference type="GO" id="GO:0052693">
    <property type="term" value="F:epoxyqueuosine reductase activity"/>
    <property type="evidence" value="ECO:0007669"/>
    <property type="project" value="TreeGrafter"/>
</dbReference>
<accession>R7RQH4</accession>
<evidence type="ECO:0000256" key="2">
    <source>
        <dbReference type="ARBA" id="ARBA00022490"/>
    </source>
</evidence>
<dbReference type="InterPro" id="IPR017896">
    <property type="entry name" value="4Fe4S_Fe-S-bd"/>
</dbReference>
<gene>
    <name evidence="10" type="ORF">TCEL_01500</name>
</gene>
<keyword evidence="4" id="KW-0479">Metal-binding</keyword>
<evidence type="ECO:0000259" key="9">
    <source>
        <dbReference type="PROSITE" id="PS51379"/>
    </source>
</evidence>
<dbReference type="EMBL" id="CAVN010000088">
    <property type="protein sequence ID" value="CDF57586.1"/>
    <property type="molecule type" value="Genomic_DNA"/>
</dbReference>
<dbReference type="Proteomes" id="UP000014923">
    <property type="component" value="Unassembled WGS sequence"/>
</dbReference>
<proteinExistence type="predicted"/>
<evidence type="ECO:0000313" key="10">
    <source>
        <dbReference type="EMBL" id="CDF57586.1"/>
    </source>
</evidence>
<organism evidence="10 11">
    <name type="scientific">Thermobrachium celere DSM 8682</name>
    <dbReference type="NCBI Taxonomy" id="941824"/>
    <lineage>
        <taxon>Bacteria</taxon>
        <taxon>Bacillati</taxon>
        <taxon>Bacillota</taxon>
        <taxon>Clostridia</taxon>
        <taxon>Eubacteriales</taxon>
        <taxon>Clostridiaceae</taxon>
        <taxon>Thermobrachium</taxon>
    </lineage>
</organism>
<dbReference type="GO" id="GO:0046872">
    <property type="term" value="F:metal ion binding"/>
    <property type="evidence" value="ECO:0007669"/>
    <property type="project" value="UniProtKB-KW"/>
</dbReference>
<dbReference type="AlphaFoldDB" id="R7RQH4"/>
<dbReference type="PANTHER" id="PTHR30002">
    <property type="entry name" value="EPOXYQUEUOSINE REDUCTASE"/>
    <property type="match status" value="1"/>
</dbReference>
<keyword evidence="6" id="KW-0560">Oxidoreductase</keyword>
<dbReference type="GO" id="GO:0051539">
    <property type="term" value="F:4 iron, 4 sulfur cluster binding"/>
    <property type="evidence" value="ECO:0007669"/>
    <property type="project" value="UniProtKB-KW"/>
</dbReference>
<keyword evidence="7" id="KW-0408">Iron</keyword>
<evidence type="ECO:0000256" key="6">
    <source>
        <dbReference type="ARBA" id="ARBA00023002"/>
    </source>
</evidence>